<sequence length="286" mass="29745">MKKPLVAALFALVITGAGAAPAVAAPAEDRAALAEDRAAPAVQAVTFAGTVSLSNCSGSVVRFPASEDDDPAMVMSNGHCLETGFPPAGTVVVDRASSRTFGLLNSAGTRLGTLRASKIAYGTMTDTDVALYQLTTTYAQIKSSYGITALTLNDTRPAAGSAITVVSGYWKRTYACNVDGFAYRLKEGAWTWKDSVRYTSACQTIGGTSGSPVIDNATGKVVAVNNTGNEDGGRCTDNNPCEVSESGTVTVRQGINYAQQTYQIPACFGLDNKLDLSRSGCTLPKP</sequence>
<dbReference type="Gene3D" id="2.40.10.10">
    <property type="entry name" value="Trypsin-like serine proteases"/>
    <property type="match status" value="2"/>
</dbReference>
<dbReference type="SUPFAM" id="SSF50494">
    <property type="entry name" value="Trypsin-like serine proteases"/>
    <property type="match status" value="1"/>
</dbReference>
<name>A0A1B1MG97_STRLN</name>
<reference evidence="1 2" key="1">
    <citation type="submission" date="2016-07" db="EMBL/GenBank/DDBJ databases">
        <title>Enhancement of antibiotic productionsby engineered nitrateutilization in actinobacteria.</title>
        <authorList>
            <person name="Meng S.C."/>
        </authorList>
    </citation>
    <scope>NUCLEOTIDE SEQUENCE [LARGE SCALE GENOMIC DNA]</scope>
    <source>
        <strain evidence="1 2">NRRL 2936</strain>
    </source>
</reference>
<accession>A0A1B1MG97</accession>
<keyword evidence="2" id="KW-1185">Reference proteome</keyword>
<dbReference type="PATRIC" id="fig|1915.4.peg.5948"/>
<dbReference type="EMBL" id="CP016438">
    <property type="protein sequence ID" value="ANS67591.1"/>
    <property type="molecule type" value="Genomic_DNA"/>
</dbReference>
<protein>
    <submittedName>
        <fullName evidence="1">Uncharacterized protein</fullName>
    </submittedName>
</protein>
<dbReference type="KEGG" id="sls:SLINC_5367"/>
<dbReference type="STRING" id="1915.SLINC_5367"/>
<gene>
    <name evidence="1" type="ORF">SLINC_5367</name>
</gene>
<evidence type="ECO:0000313" key="1">
    <source>
        <dbReference type="EMBL" id="ANS67591.1"/>
    </source>
</evidence>
<dbReference type="RefSeq" id="WP_067438628.1">
    <property type="nucleotide sequence ID" value="NZ_CP016438.1"/>
</dbReference>
<dbReference type="InterPro" id="IPR009003">
    <property type="entry name" value="Peptidase_S1_PA"/>
</dbReference>
<dbReference type="InterPro" id="IPR043504">
    <property type="entry name" value="Peptidase_S1_PA_chymotrypsin"/>
</dbReference>
<dbReference type="Pfam" id="PF13365">
    <property type="entry name" value="Trypsin_2"/>
    <property type="match status" value="1"/>
</dbReference>
<organism evidence="1 2">
    <name type="scientific">Streptomyces lincolnensis</name>
    <dbReference type="NCBI Taxonomy" id="1915"/>
    <lineage>
        <taxon>Bacteria</taxon>
        <taxon>Bacillati</taxon>
        <taxon>Actinomycetota</taxon>
        <taxon>Actinomycetes</taxon>
        <taxon>Kitasatosporales</taxon>
        <taxon>Streptomycetaceae</taxon>
        <taxon>Streptomyces</taxon>
    </lineage>
</organism>
<dbReference type="AlphaFoldDB" id="A0A1B1MG97"/>
<evidence type="ECO:0000313" key="2">
    <source>
        <dbReference type="Proteomes" id="UP000092598"/>
    </source>
</evidence>
<dbReference type="OrthoDB" id="3233951at2"/>
<proteinExistence type="predicted"/>
<dbReference type="Proteomes" id="UP000092598">
    <property type="component" value="Chromosome"/>
</dbReference>